<protein>
    <recommendedName>
        <fullName evidence="3">Methyltransferase domain-containing protein</fullName>
    </recommendedName>
</protein>
<gene>
    <name evidence="1" type="ORF">M501DRAFT_993343</name>
</gene>
<dbReference type="InterPro" id="IPR029063">
    <property type="entry name" value="SAM-dependent_MTases_sf"/>
</dbReference>
<dbReference type="OrthoDB" id="5411518at2759"/>
<dbReference type="PANTHER" id="PTHR39290">
    <property type="entry name" value="C3H1-TYPE DOMAIN-CONTAINING PROTEIN-RELATED"/>
    <property type="match status" value="1"/>
</dbReference>
<name>A0A9P4SHZ9_9PEZI</name>
<comment type="caution">
    <text evidence="1">The sequence shown here is derived from an EMBL/GenBank/DDBJ whole genome shotgun (WGS) entry which is preliminary data.</text>
</comment>
<dbReference type="CDD" id="cd02440">
    <property type="entry name" value="AdoMet_MTases"/>
    <property type="match status" value="1"/>
</dbReference>
<dbReference type="AlphaFoldDB" id="A0A9P4SHZ9"/>
<reference evidence="1" key="1">
    <citation type="journal article" date="2020" name="Stud. Mycol.">
        <title>101 Dothideomycetes genomes: a test case for predicting lifestyles and emergence of pathogens.</title>
        <authorList>
            <person name="Haridas S."/>
            <person name="Albert R."/>
            <person name="Binder M."/>
            <person name="Bloem J."/>
            <person name="Labutti K."/>
            <person name="Salamov A."/>
            <person name="Andreopoulos B."/>
            <person name="Baker S."/>
            <person name="Barry K."/>
            <person name="Bills G."/>
            <person name="Bluhm B."/>
            <person name="Cannon C."/>
            <person name="Castanera R."/>
            <person name="Culley D."/>
            <person name="Daum C."/>
            <person name="Ezra D."/>
            <person name="Gonzalez J."/>
            <person name="Henrissat B."/>
            <person name="Kuo A."/>
            <person name="Liang C."/>
            <person name="Lipzen A."/>
            <person name="Lutzoni F."/>
            <person name="Magnuson J."/>
            <person name="Mondo S."/>
            <person name="Nolan M."/>
            <person name="Ohm R."/>
            <person name="Pangilinan J."/>
            <person name="Park H.-J."/>
            <person name="Ramirez L."/>
            <person name="Alfaro M."/>
            <person name="Sun H."/>
            <person name="Tritt A."/>
            <person name="Yoshinaga Y."/>
            <person name="Zwiers L.-H."/>
            <person name="Turgeon B."/>
            <person name="Goodwin S."/>
            <person name="Spatafora J."/>
            <person name="Crous P."/>
            <person name="Grigoriev I."/>
        </authorList>
    </citation>
    <scope>NUCLEOTIDE SEQUENCE</scope>
    <source>
        <strain evidence="1">CBS 101060</strain>
    </source>
</reference>
<proteinExistence type="predicted"/>
<evidence type="ECO:0008006" key="3">
    <source>
        <dbReference type="Google" id="ProtNLM"/>
    </source>
</evidence>
<organism evidence="1 2">
    <name type="scientific">Patellaria atrata CBS 101060</name>
    <dbReference type="NCBI Taxonomy" id="1346257"/>
    <lineage>
        <taxon>Eukaryota</taxon>
        <taxon>Fungi</taxon>
        <taxon>Dikarya</taxon>
        <taxon>Ascomycota</taxon>
        <taxon>Pezizomycotina</taxon>
        <taxon>Dothideomycetes</taxon>
        <taxon>Dothideomycetes incertae sedis</taxon>
        <taxon>Patellariales</taxon>
        <taxon>Patellariaceae</taxon>
        <taxon>Patellaria</taxon>
    </lineage>
</organism>
<evidence type="ECO:0000313" key="1">
    <source>
        <dbReference type="EMBL" id="KAF2842614.1"/>
    </source>
</evidence>
<dbReference type="Gene3D" id="3.40.50.150">
    <property type="entry name" value="Vaccinia Virus protein VP39"/>
    <property type="match status" value="1"/>
</dbReference>
<dbReference type="Proteomes" id="UP000799429">
    <property type="component" value="Unassembled WGS sequence"/>
</dbReference>
<sequence length="372" mass="40933">MASSQPAVTQGATSFQADAFFSNWSDDYVPKNNDLRASILKAFNLKSQDAFIYHAHSSVTLEQAQRALDFGRTNGLLAWYRDEDGNEIQPPPPADVVAYTSIFLPTTVTVKALTGFASNAKKGSLRAEIATYMQSKLHLPDASSGLTLPSKVKTPPKNPSLDMWAWSNLALQWGGPTVATGKIKLSHHIAPIFYHHFGCSIPTHDALSLISQIAIPSKGKVARRTVLDVGCGNGYWTYLLRNAPYNVDVTAIDNGQSLWRTIWINDIVLADGAQYITKKRMTSSSLVPILLLVYPVATTDFTPSVINAYTSRGGDTIVVAGTQNDNRYTAFQDTTIHEWLQQEHGREGWRCVAQIPLPSFAGKDEGLFIFRK</sequence>
<keyword evidence="2" id="KW-1185">Reference proteome</keyword>
<accession>A0A9P4SHZ9</accession>
<dbReference type="SUPFAM" id="SSF53335">
    <property type="entry name" value="S-adenosyl-L-methionine-dependent methyltransferases"/>
    <property type="match status" value="1"/>
</dbReference>
<dbReference type="EMBL" id="MU006089">
    <property type="protein sequence ID" value="KAF2842614.1"/>
    <property type="molecule type" value="Genomic_DNA"/>
</dbReference>
<evidence type="ECO:0000313" key="2">
    <source>
        <dbReference type="Proteomes" id="UP000799429"/>
    </source>
</evidence>
<dbReference type="PANTHER" id="PTHR39290:SF6">
    <property type="entry name" value="S-ADENOSYL-L-METHIONINE-DEPENDENT METHYLTRANSFERASES SUPERFAMILY PROTEIN"/>
    <property type="match status" value="1"/>
</dbReference>